<evidence type="ECO:0000256" key="7">
    <source>
        <dbReference type="ARBA" id="ARBA00022989"/>
    </source>
</evidence>
<dbReference type="PANTHER" id="PTHR45897">
    <property type="entry name" value="HIGH-AFFINITY CHOLINE TRANSPORTER 1"/>
    <property type="match status" value="1"/>
</dbReference>
<feature type="compositionally biased region" description="Basic and acidic residues" evidence="14">
    <location>
        <begin position="422"/>
        <end position="434"/>
    </location>
</feature>
<evidence type="ECO:0000256" key="13">
    <source>
        <dbReference type="RuleBase" id="RU362091"/>
    </source>
</evidence>
<dbReference type="GO" id="GO:0005886">
    <property type="term" value="C:plasma membrane"/>
    <property type="evidence" value="ECO:0007669"/>
    <property type="project" value="TreeGrafter"/>
</dbReference>
<dbReference type="AlphaFoldDB" id="A0A9Q0ENB6"/>
<evidence type="ECO:0000256" key="3">
    <source>
        <dbReference type="ARBA" id="ARBA00022448"/>
    </source>
</evidence>
<dbReference type="InterPro" id="IPR038377">
    <property type="entry name" value="Na/Glc_symporter_sf"/>
</dbReference>
<dbReference type="PROSITE" id="PS50283">
    <property type="entry name" value="NA_SOLUT_SYMP_3"/>
    <property type="match status" value="1"/>
</dbReference>
<feature type="transmembrane region" description="Helical" evidence="15">
    <location>
        <begin position="370"/>
        <end position="395"/>
    </location>
</feature>
<dbReference type="Pfam" id="PF00474">
    <property type="entry name" value="SSF"/>
    <property type="match status" value="1"/>
</dbReference>
<dbReference type="GO" id="GO:0005307">
    <property type="term" value="F:choline:sodium symporter activity"/>
    <property type="evidence" value="ECO:0007669"/>
    <property type="project" value="TreeGrafter"/>
</dbReference>
<evidence type="ECO:0000256" key="14">
    <source>
        <dbReference type="SAM" id="MobiDB-lite"/>
    </source>
</evidence>
<evidence type="ECO:0000256" key="4">
    <source>
        <dbReference type="ARBA" id="ARBA00022692"/>
    </source>
</evidence>
<feature type="transmembrane region" description="Helical" evidence="15">
    <location>
        <begin position="86"/>
        <end position="105"/>
    </location>
</feature>
<keyword evidence="11" id="KW-0325">Glycoprotein</keyword>
<dbReference type="InterPro" id="IPR001734">
    <property type="entry name" value="Na/solute_symporter"/>
</dbReference>
<dbReference type="Gene3D" id="1.20.1730.10">
    <property type="entry name" value="Sodium/glucose cotransporter"/>
    <property type="match status" value="1"/>
</dbReference>
<keyword evidence="10 15" id="KW-0472">Membrane</keyword>
<comment type="caution">
    <text evidence="16">The sequence shown here is derived from an EMBL/GenBank/DDBJ whole genome shotgun (WGS) entry which is preliminary data.</text>
</comment>
<gene>
    <name evidence="16" type="ORF">NHX12_023558</name>
</gene>
<dbReference type="EMBL" id="JANIIK010000039">
    <property type="protein sequence ID" value="KAJ3609031.1"/>
    <property type="molecule type" value="Genomic_DNA"/>
</dbReference>
<evidence type="ECO:0000256" key="11">
    <source>
        <dbReference type="ARBA" id="ARBA00023180"/>
    </source>
</evidence>
<evidence type="ECO:0000256" key="12">
    <source>
        <dbReference type="ARBA" id="ARBA00023201"/>
    </source>
</evidence>
<accession>A0A9Q0ENB6</accession>
<sequence length="444" mass="49042">MAVNVPGVLVMAFYYLVVLGTGIWASFKSKRETKKSSADPIEMILLGNRQISLVVGMFTMTGGLVFTKPMRDRRFVTMLDPFYIKYGKGVACLLTILSLMADLIWIPATLISLGVLVMAFYYLVVLGTGIWASFKSKRETKKSSADPIEMILLGNRQISLVVGMFTMTAYTPMNGLQEVIMLMTAYATAFITYWNKTSYGFPSPLERGDEKIIFPIALNYLTPPYIAIIGIGAVAAAVMSSTDSALLSAATTFSTNIYKNILRPQASQRELQWVIWAVVVLFGIMGTSLTTLKTGTLALLYIGVALTYIFMLPQLVCVLFFDVANGYGSIMGFLVSLVLRFLCGWPTLGIPTVLHLPGGSYEDGVFTQHFPVNTLCMLCSFACILLFSFLTALLFDKGIIPEAWDLLNFLKLPRKLPPMVASKEDKNQRLKEENPSVPMMNTSC</sequence>
<keyword evidence="12" id="KW-0739">Sodium transport</keyword>
<keyword evidence="5" id="KW-0769">Symport</keyword>
<keyword evidence="7 15" id="KW-1133">Transmembrane helix</keyword>
<dbReference type="PANTHER" id="PTHR45897:SF5">
    <property type="entry name" value="HIGH AFFINITY CHOLINE TRANSPORTER 1"/>
    <property type="match status" value="1"/>
</dbReference>
<evidence type="ECO:0000256" key="9">
    <source>
        <dbReference type="ARBA" id="ARBA00023065"/>
    </source>
</evidence>
<evidence type="ECO:0000313" key="17">
    <source>
        <dbReference type="Proteomes" id="UP001148018"/>
    </source>
</evidence>
<evidence type="ECO:0000256" key="2">
    <source>
        <dbReference type="ARBA" id="ARBA00006434"/>
    </source>
</evidence>
<dbReference type="GO" id="GO:0008292">
    <property type="term" value="P:acetylcholine biosynthetic process"/>
    <property type="evidence" value="ECO:0007669"/>
    <property type="project" value="TreeGrafter"/>
</dbReference>
<keyword evidence="6" id="KW-0530">Neurotransmitter biosynthesis</keyword>
<evidence type="ECO:0000256" key="6">
    <source>
        <dbReference type="ARBA" id="ARBA00022979"/>
    </source>
</evidence>
<feature type="transmembrane region" description="Helical" evidence="15">
    <location>
        <begin position="328"/>
        <end position="350"/>
    </location>
</feature>
<dbReference type="InterPro" id="IPR052244">
    <property type="entry name" value="Choline_transporter"/>
</dbReference>
<keyword evidence="9" id="KW-0406">Ion transport</keyword>
<feature type="transmembrane region" description="Helical" evidence="15">
    <location>
        <begin position="47"/>
        <end position="66"/>
    </location>
</feature>
<evidence type="ECO:0000256" key="5">
    <source>
        <dbReference type="ARBA" id="ARBA00022847"/>
    </source>
</evidence>
<keyword evidence="4 15" id="KW-0812">Transmembrane</keyword>
<comment type="similarity">
    <text evidence="2 13">Belongs to the sodium:solute symporter (SSF) (TC 2.A.21) family.</text>
</comment>
<comment type="subcellular location">
    <subcellularLocation>
        <location evidence="1">Membrane</location>
        <topology evidence="1">Multi-pass membrane protein</topology>
    </subcellularLocation>
</comment>
<evidence type="ECO:0000256" key="15">
    <source>
        <dbReference type="SAM" id="Phobius"/>
    </source>
</evidence>
<dbReference type="Proteomes" id="UP001148018">
    <property type="component" value="Unassembled WGS sequence"/>
</dbReference>
<feature type="transmembrane region" description="Helical" evidence="15">
    <location>
        <begin position="298"/>
        <end position="321"/>
    </location>
</feature>
<proteinExistence type="inferred from homology"/>
<feature type="transmembrane region" description="Helical" evidence="15">
    <location>
        <begin position="216"/>
        <end position="238"/>
    </location>
</feature>
<feature type="transmembrane region" description="Helical" evidence="15">
    <location>
        <begin position="179"/>
        <end position="195"/>
    </location>
</feature>
<feature type="region of interest" description="Disordered" evidence="14">
    <location>
        <begin position="421"/>
        <end position="444"/>
    </location>
</feature>
<evidence type="ECO:0000313" key="16">
    <source>
        <dbReference type="EMBL" id="KAJ3609031.1"/>
    </source>
</evidence>
<organism evidence="16 17">
    <name type="scientific">Muraenolepis orangiensis</name>
    <name type="common">Patagonian moray cod</name>
    <dbReference type="NCBI Taxonomy" id="630683"/>
    <lineage>
        <taxon>Eukaryota</taxon>
        <taxon>Metazoa</taxon>
        <taxon>Chordata</taxon>
        <taxon>Craniata</taxon>
        <taxon>Vertebrata</taxon>
        <taxon>Euteleostomi</taxon>
        <taxon>Actinopterygii</taxon>
        <taxon>Neopterygii</taxon>
        <taxon>Teleostei</taxon>
        <taxon>Neoteleostei</taxon>
        <taxon>Acanthomorphata</taxon>
        <taxon>Zeiogadaria</taxon>
        <taxon>Gadariae</taxon>
        <taxon>Gadiformes</taxon>
        <taxon>Muraenolepidoidei</taxon>
        <taxon>Muraenolepididae</taxon>
        <taxon>Muraenolepis</taxon>
    </lineage>
</organism>
<reference evidence="16" key="1">
    <citation type="submission" date="2022-07" db="EMBL/GenBank/DDBJ databases">
        <title>Chromosome-level genome of Muraenolepis orangiensis.</title>
        <authorList>
            <person name="Kim J."/>
        </authorList>
    </citation>
    <scope>NUCLEOTIDE SEQUENCE</scope>
    <source>
        <strain evidence="16">KU_S4_2022</strain>
        <tissue evidence="16">Muscle</tissue>
    </source>
</reference>
<evidence type="ECO:0000256" key="1">
    <source>
        <dbReference type="ARBA" id="ARBA00004141"/>
    </source>
</evidence>
<evidence type="ECO:0000256" key="8">
    <source>
        <dbReference type="ARBA" id="ARBA00023053"/>
    </source>
</evidence>
<keyword evidence="8" id="KW-0915">Sodium</keyword>
<dbReference type="OrthoDB" id="546820at2759"/>
<feature type="transmembrane region" description="Helical" evidence="15">
    <location>
        <begin position="273"/>
        <end position="292"/>
    </location>
</feature>
<name>A0A9Q0ENB6_9TELE</name>
<keyword evidence="3" id="KW-0813">Transport</keyword>
<keyword evidence="17" id="KW-1185">Reference proteome</keyword>
<feature type="transmembrane region" description="Helical" evidence="15">
    <location>
        <begin position="7"/>
        <end position="27"/>
    </location>
</feature>
<protein>
    <submittedName>
        <fullName evidence="16">Uncharacterized protein</fullName>
    </submittedName>
</protein>
<feature type="transmembrane region" description="Helical" evidence="15">
    <location>
        <begin position="111"/>
        <end position="132"/>
    </location>
</feature>
<evidence type="ECO:0000256" key="10">
    <source>
        <dbReference type="ARBA" id="ARBA00023136"/>
    </source>
</evidence>